<dbReference type="InterPro" id="IPR006626">
    <property type="entry name" value="PbH1"/>
</dbReference>
<comment type="similarity">
    <text evidence="2 12">Belongs to the glycosyl hydrolase 28 family.</text>
</comment>
<dbReference type="PANTHER" id="PTHR31375">
    <property type="match status" value="1"/>
</dbReference>
<feature type="chain" id="PRO_5043910287" description="endo-polygalacturonase" evidence="13">
    <location>
        <begin position="26"/>
        <end position="460"/>
    </location>
</feature>
<keyword evidence="4" id="KW-0134">Cell wall</keyword>
<evidence type="ECO:0000313" key="14">
    <source>
        <dbReference type="EMBL" id="GKU88627.1"/>
    </source>
</evidence>
<reference evidence="14 15" key="1">
    <citation type="journal article" date="2021" name="Commun. Biol.">
        <title>The genome of Shorea leprosula (Dipterocarpaceae) highlights the ecological relevance of drought in aseasonal tropical rainforests.</title>
        <authorList>
            <person name="Ng K.K.S."/>
            <person name="Kobayashi M.J."/>
            <person name="Fawcett J.A."/>
            <person name="Hatakeyama M."/>
            <person name="Paape T."/>
            <person name="Ng C.H."/>
            <person name="Ang C.C."/>
            <person name="Tnah L.H."/>
            <person name="Lee C.T."/>
            <person name="Nishiyama T."/>
            <person name="Sese J."/>
            <person name="O'Brien M.J."/>
            <person name="Copetti D."/>
            <person name="Mohd Noor M.I."/>
            <person name="Ong R.C."/>
            <person name="Putra M."/>
            <person name="Sireger I.Z."/>
            <person name="Indrioko S."/>
            <person name="Kosugi Y."/>
            <person name="Izuno A."/>
            <person name="Isagi Y."/>
            <person name="Lee S.L."/>
            <person name="Shimizu K.K."/>
        </authorList>
    </citation>
    <scope>NUCLEOTIDE SEQUENCE [LARGE SCALE GENOMIC DNA]</scope>
    <source>
        <strain evidence="14">214</strain>
    </source>
</reference>
<keyword evidence="15" id="KW-1185">Reference proteome</keyword>
<dbReference type="GO" id="GO:0005975">
    <property type="term" value="P:carbohydrate metabolic process"/>
    <property type="evidence" value="ECO:0007669"/>
    <property type="project" value="InterPro"/>
</dbReference>
<gene>
    <name evidence="14" type="ORF">SLEP1_g2866</name>
</gene>
<dbReference type="FunFam" id="2.160.20.10:FF:000028">
    <property type="entry name" value="Polygalacturonase QRT2"/>
    <property type="match status" value="1"/>
</dbReference>
<comment type="caution">
    <text evidence="14">The sequence shown here is derived from an EMBL/GenBank/DDBJ whole genome shotgun (WGS) entry which is preliminary data.</text>
</comment>
<comment type="subcellular location">
    <subcellularLocation>
        <location evidence="1">Secreted</location>
        <location evidence="1">Cell wall</location>
    </subcellularLocation>
</comment>
<keyword evidence="8 12" id="KW-0326">Glycosidase</keyword>
<comment type="catalytic activity">
    <reaction evidence="10">
        <text>(1,4-alpha-D-galacturonosyl)n+m + H2O = (1,4-alpha-D-galacturonosyl)n + (1,4-alpha-D-galacturonosyl)m.</text>
        <dbReference type="EC" id="3.2.1.15"/>
    </reaction>
</comment>
<dbReference type="GO" id="GO:0009901">
    <property type="term" value="P:anther dehiscence"/>
    <property type="evidence" value="ECO:0007669"/>
    <property type="project" value="UniProtKB-ARBA"/>
</dbReference>
<evidence type="ECO:0000256" key="1">
    <source>
        <dbReference type="ARBA" id="ARBA00004191"/>
    </source>
</evidence>
<feature type="signal peptide" evidence="13">
    <location>
        <begin position="1"/>
        <end position="25"/>
    </location>
</feature>
<dbReference type="InterPro" id="IPR000743">
    <property type="entry name" value="Glyco_hydro_28"/>
</dbReference>
<dbReference type="GO" id="GO:0004650">
    <property type="term" value="F:polygalacturonase activity"/>
    <property type="evidence" value="ECO:0007669"/>
    <property type="project" value="UniProtKB-EC"/>
</dbReference>
<evidence type="ECO:0000256" key="8">
    <source>
        <dbReference type="ARBA" id="ARBA00023295"/>
    </source>
</evidence>
<name>A0AAV5HII9_9ROSI</name>
<evidence type="ECO:0000256" key="12">
    <source>
        <dbReference type="RuleBase" id="RU361169"/>
    </source>
</evidence>
<evidence type="ECO:0000256" key="2">
    <source>
        <dbReference type="ARBA" id="ARBA00008834"/>
    </source>
</evidence>
<sequence length="460" mass="51351">MLLKSHRLLLLQLLIASIYVTSCFGTYYQNLDHFHRPTVLYRPPWYFRDQQNYNYYYNRRPNYAHQRSYNNEFQASDPVTRSKVVNVNDYGAKADGTDDSQAFNKAWEEACSYGGDVLMVVPQNRVYVVKPVTFSGPCRSNNLAFKIYGTIKATDNPSDYSEDRRYWLRFSNVENLRVYGGGIIDGSGKIWWQNSCKVNQELPCRDAPTAMTFSDCSNLLVYSLWFQNAQQMHLKFDKCFNVKASNLQVTAPGDSPNTDGIHVTETKNIKILNSVIRTGDDCISIVSGSKNVRAIDITCGPGHGISIGSLGAGNSAGYVSNVLVDKVRLSGTTNGLRIKTWQGGSGYAKNIIFQNVLMHNVTNPIIINQNYCDQDEPCPQQYSAVEISNVMYSNIRGSSASEDAITFNCSKSFPCQGIWLQSIALARQELNQDDDQVAKASCSNVGIISRGSVSPRCSTK</sequence>
<dbReference type="SUPFAM" id="SSF51126">
    <property type="entry name" value="Pectin lyase-like"/>
    <property type="match status" value="1"/>
</dbReference>
<evidence type="ECO:0000256" key="10">
    <source>
        <dbReference type="ARBA" id="ARBA00034074"/>
    </source>
</evidence>
<keyword evidence="7 12" id="KW-0378">Hydrolase</keyword>
<evidence type="ECO:0000256" key="3">
    <source>
        <dbReference type="ARBA" id="ARBA00012736"/>
    </source>
</evidence>
<protein>
    <recommendedName>
        <fullName evidence="3">endo-polygalacturonase</fullName>
        <ecNumber evidence="3">3.2.1.15</ecNumber>
    </recommendedName>
</protein>
<dbReference type="EMBL" id="BPVZ01000002">
    <property type="protein sequence ID" value="GKU88627.1"/>
    <property type="molecule type" value="Genomic_DNA"/>
</dbReference>
<dbReference type="InterPro" id="IPR012334">
    <property type="entry name" value="Pectin_lyas_fold"/>
</dbReference>
<evidence type="ECO:0000256" key="13">
    <source>
        <dbReference type="SAM" id="SignalP"/>
    </source>
</evidence>
<proteinExistence type="inferred from homology"/>
<dbReference type="GO" id="GO:0010047">
    <property type="term" value="P:fruit dehiscence"/>
    <property type="evidence" value="ECO:0007669"/>
    <property type="project" value="UniProtKB-ARBA"/>
</dbReference>
<evidence type="ECO:0000256" key="5">
    <source>
        <dbReference type="ARBA" id="ARBA00022525"/>
    </source>
</evidence>
<keyword evidence="6 13" id="KW-0732">Signal</keyword>
<keyword evidence="5" id="KW-0964">Secreted</keyword>
<evidence type="ECO:0000313" key="15">
    <source>
        <dbReference type="Proteomes" id="UP001054252"/>
    </source>
</evidence>
<dbReference type="SMART" id="SM00710">
    <property type="entry name" value="PbH1"/>
    <property type="match status" value="4"/>
</dbReference>
<dbReference type="Proteomes" id="UP001054252">
    <property type="component" value="Unassembled WGS sequence"/>
</dbReference>
<dbReference type="PROSITE" id="PS00502">
    <property type="entry name" value="POLYGALACTURONASE"/>
    <property type="match status" value="1"/>
</dbReference>
<evidence type="ECO:0000256" key="6">
    <source>
        <dbReference type="ARBA" id="ARBA00022729"/>
    </source>
</evidence>
<dbReference type="EC" id="3.2.1.15" evidence="3"/>
<keyword evidence="9" id="KW-0961">Cell wall biogenesis/degradation</keyword>
<dbReference type="Pfam" id="PF00295">
    <property type="entry name" value="Glyco_hydro_28"/>
    <property type="match status" value="1"/>
</dbReference>
<accession>A0AAV5HII9</accession>
<dbReference type="AlphaFoldDB" id="A0AAV5HII9"/>
<dbReference type="InterPro" id="IPR011050">
    <property type="entry name" value="Pectin_lyase_fold/virulence"/>
</dbReference>
<evidence type="ECO:0000256" key="9">
    <source>
        <dbReference type="ARBA" id="ARBA00023316"/>
    </source>
</evidence>
<evidence type="ECO:0000256" key="7">
    <source>
        <dbReference type="ARBA" id="ARBA00022801"/>
    </source>
</evidence>
<dbReference type="Gene3D" id="2.160.20.10">
    <property type="entry name" value="Single-stranded right-handed beta-helix, Pectin lyase-like"/>
    <property type="match status" value="1"/>
</dbReference>
<evidence type="ECO:0000256" key="11">
    <source>
        <dbReference type="PROSITE-ProRule" id="PRU10052"/>
    </source>
</evidence>
<organism evidence="14 15">
    <name type="scientific">Rubroshorea leprosula</name>
    <dbReference type="NCBI Taxonomy" id="152421"/>
    <lineage>
        <taxon>Eukaryota</taxon>
        <taxon>Viridiplantae</taxon>
        <taxon>Streptophyta</taxon>
        <taxon>Embryophyta</taxon>
        <taxon>Tracheophyta</taxon>
        <taxon>Spermatophyta</taxon>
        <taxon>Magnoliopsida</taxon>
        <taxon>eudicotyledons</taxon>
        <taxon>Gunneridae</taxon>
        <taxon>Pentapetalae</taxon>
        <taxon>rosids</taxon>
        <taxon>malvids</taxon>
        <taxon>Malvales</taxon>
        <taxon>Dipterocarpaceae</taxon>
        <taxon>Rubroshorea</taxon>
    </lineage>
</organism>
<evidence type="ECO:0000256" key="4">
    <source>
        <dbReference type="ARBA" id="ARBA00022512"/>
    </source>
</evidence>
<dbReference type="GO" id="GO:0009830">
    <property type="term" value="P:cell wall modification involved in abscission"/>
    <property type="evidence" value="ECO:0007669"/>
    <property type="project" value="UniProtKB-ARBA"/>
</dbReference>
<feature type="active site" evidence="11">
    <location>
        <position position="303"/>
    </location>
</feature>